<name>A0ABR4FXR4_9EURO</name>
<proteinExistence type="predicted"/>
<protein>
    <submittedName>
        <fullName evidence="2">Uncharacterized protein</fullName>
    </submittedName>
</protein>
<accession>A0ABR4FXR4</accession>
<comment type="caution">
    <text evidence="2">The sequence shown here is derived from an EMBL/GenBank/DDBJ whole genome shotgun (WGS) entry which is preliminary data.</text>
</comment>
<keyword evidence="1" id="KW-0732">Signal</keyword>
<feature type="signal peptide" evidence="1">
    <location>
        <begin position="1"/>
        <end position="19"/>
    </location>
</feature>
<feature type="chain" id="PRO_5045084458" evidence="1">
    <location>
        <begin position="20"/>
        <end position="111"/>
    </location>
</feature>
<dbReference type="EMBL" id="JBFTWV010000091">
    <property type="protein sequence ID" value="KAL2787752.1"/>
    <property type="molecule type" value="Genomic_DNA"/>
</dbReference>
<dbReference type="Proteomes" id="UP001610563">
    <property type="component" value="Unassembled WGS sequence"/>
</dbReference>
<evidence type="ECO:0000313" key="2">
    <source>
        <dbReference type="EMBL" id="KAL2787752.1"/>
    </source>
</evidence>
<organism evidence="2 3">
    <name type="scientific">Aspergillus keveii</name>
    <dbReference type="NCBI Taxonomy" id="714993"/>
    <lineage>
        <taxon>Eukaryota</taxon>
        <taxon>Fungi</taxon>
        <taxon>Dikarya</taxon>
        <taxon>Ascomycota</taxon>
        <taxon>Pezizomycotina</taxon>
        <taxon>Eurotiomycetes</taxon>
        <taxon>Eurotiomycetidae</taxon>
        <taxon>Eurotiales</taxon>
        <taxon>Aspergillaceae</taxon>
        <taxon>Aspergillus</taxon>
        <taxon>Aspergillus subgen. Nidulantes</taxon>
    </lineage>
</organism>
<evidence type="ECO:0000256" key="1">
    <source>
        <dbReference type="SAM" id="SignalP"/>
    </source>
</evidence>
<reference evidence="2 3" key="1">
    <citation type="submission" date="2024-07" db="EMBL/GenBank/DDBJ databases">
        <title>Section-level genome sequencing and comparative genomics of Aspergillus sections Usti and Cavernicolus.</title>
        <authorList>
            <consortium name="Lawrence Berkeley National Laboratory"/>
            <person name="Nybo J.L."/>
            <person name="Vesth T.C."/>
            <person name="Theobald S."/>
            <person name="Frisvad J.C."/>
            <person name="Larsen T.O."/>
            <person name="Kjaerboelling I."/>
            <person name="Rothschild-Mancinelli K."/>
            <person name="Lyhne E.K."/>
            <person name="Kogle M.E."/>
            <person name="Barry K."/>
            <person name="Clum A."/>
            <person name="Na H."/>
            <person name="Ledsgaard L."/>
            <person name="Lin J."/>
            <person name="Lipzen A."/>
            <person name="Kuo A."/>
            <person name="Riley R."/>
            <person name="Mondo S."/>
            <person name="Labutti K."/>
            <person name="Haridas S."/>
            <person name="Pangalinan J."/>
            <person name="Salamov A.A."/>
            <person name="Simmons B.A."/>
            <person name="Magnuson J.K."/>
            <person name="Chen J."/>
            <person name="Drula E."/>
            <person name="Henrissat B."/>
            <person name="Wiebenga A."/>
            <person name="Lubbers R.J."/>
            <person name="Gomes A.C."/>
            <person name="Makela M.R."/>
            <person name="Stajich J."/>
            <person name="Grigoriev I.V."/>
            <person name="Mortensen U.H."/>
            <person name="De Vries R.P."/>
            <person name="Baker S.E."/>
            <person name="Andersen M.R."/>
        </authorList>
    </citation>
    <scope>NUCLEOTIDE SEQUENCE [LARGE SCALE GENOMIC DNA]</scope>
    <source>
        <strain evidence="2 3">CBS 209.92</strain>
    </source>
</reference>
<evidence type="ECO:0000313" key="3">
    <source>
        <dbReference type="Proteomes" id="UP001610563"/>
    </source>
</evidence>
<keyword evidence="3" id="KW-1185">Reference proteome</keyword>
<gene>
    <name evidence="2" type="ORF">BJX66DRAFT_279784</name>
</gene>
<sequence length="111" mass="12587">MCPAAALNAFMLLSQPILQCIPCQEEALINSTPRRVVMRRGQSIWSAPLPHNTANLEPENHIRASLSLVLSVCPIRYQPSGVFQLASIYAKREQKERYDERKKVEELPQAE</sequence>